<dbReference type="PANTHER" id="PTHR47338">
    <property type="entry name" value="ZN(II)2CYS6 TRANSCRIPTION FACTOR (EUROFUNG)-RELATED"/>
    <property type="match status" value="1"/>
</dbReference>
<dbReference type="CDD" id="cd12148">
    <property type="entry name" value="fungal_TF_MHR"/>
    <property type="match status" value="1"/>
</dbReference>
<name>A0AAD4CPY5_ASPNN</name>
<reference evidence="7" key="1">
    <citation type="journal article" date="2019" name="Beilstein J. Org. Chem.">
        <title>Nanangenines: drimane sesquiterpenoids as the dominant metabolite cohort of a novel Australian fungus, Aspergillus nanangensis.</title>
        <authorList>
            <person name="Lacey H.J."/>
            <person name="Gilchrist C.L.M."/>
            <person name="Crombie A."/>
            <person name="Kalaitzis J.A."/>
            <person name="Vuong D."/>
            <person name="Rutledge P.J."/>
            <person name="Turner P."/>
            <person name="Pitt J.I."/>
            <person name="Lacey E."/>
            <person name="Chooi Y.H."/>
            <person name="Piggott A.M."/>
        </authorList>
    </citation>
    <scope>NUCLEOTIDE SEQUENCE</scope>
    <source>
        <strain evidence="7">MST-FP2251</strain>
    </source>
</reference>
<evidence type="ECO:0000256" key="3">
    <source>
        <dbReference type="ARBA" id="ARBA00023015"/>
    </source>
</evidence>
<gene>
    <name evidence="7" type="ORF">FE257_005926</name>
</gene>
<evidence type="ECO:0000256" key="1">
    <source>
        <dbReference type="ARBA" id="ARBA00004123"/>
    </source>
</evidence>
<dbReference type="PANTHER" id="PTHR47338:SF4">
    <property type="entry name" value="ZN(II)2CYS6 TRANSCRIPTION FACTOR (EUROFUNG)"/>
    <property type="match status" value="1"/>
</dbReference>
<dbReference type="GO" id="GO:0005634">
    <property type="term" value="C:nucleus"/>
    <property type="evidence" value="ECO:0007669"/>
    <property type="project" value="UniProtKB-SubCell"/>
</dbReference>
<evidence type="ECO:0000259" key="6">
    <source>
        <dbReference type="SMART" id="SM00906"/>
    </source>
</evidence>
<comment type="caution">
    <text evidence="7">The sequence shown here is derived from an EMBL/GenBank/DDBJ whole genome shotgun (WGS) entry which is preliminary data.</text>
</comment>
<keyword evidence="8" id="KW-1185">Reference proteome</keyword>
<dbReference type="InterPro" id="IPR007219">
    <property type="entry name" value="XnlR_reg_dom"/>
</dbReference>
<dbReference type="GO" id="GO:0008270">
    <property type="term" value="F:zinc ion binding"/>
    <property type="evidence" value="ECO:0007669"/>
    <property type="project" value="InterPro"/>
</dbReference>
<feature type="domain" description="Xylanolytic transcriptional activator regulatory" evidence="6">
    <location>
        <begin position="124"/>
        <end position="196"/>
    </location>
</feature>
<dbReference type="InterPro" id="IPR050815">
    <property type="entry name" value="TF_fung"/>
</dbReference>
<accession>A0AAD4CPY5</accession>
<dbReference type="Pfam" id="PF04082">
    <property type="entry name" value="Fungal_trans"/>
    <property type="match status" value="1"/>
</dbReference>
<dbReference type="Proteomes" id="UP001194746">
    <property type="component" value="Unassembled WGS sequence"/>
</dbReference>
<dbReference type="GO" id="GO:0003677">
    <property type="term" value="F:DNA binding"/>
    <property type="evidence" value="ECO:0007669"/>
    <property type="project" value="InterPro"/>
</dbReference>
<keyword evidence="4" id="KW-0804">Transcription</keyword>
<organism evidence="7 8">
    <name type="scientific">Aspergillus nanangensis</name>
    <dbReference type="NCBI Taxonomy" id="2582783"/>
    <lineage>
        <taxon>Eukaryota</taxon>
        <taxon>Fungi</taxon>
        <taxon>Dikarya</taxon>
        <taxon>Ascomycota</taxon>
        <taxon>Pezizomycotina</taxon>
        <taxon>Eurotiomycetes</taxon>
        <taxon>Eurotiomycetidae</taxon>
        <taxon>Eurotiales</taxon>
        <taxon>Aspergillaceae</taxon>
        <taxon>Aspergillus</taxon>
        <taxon>Aspergillus subgen. Circumdati</taxon>
    </lineage>
</organism>
<comment type="subcellular location">
    <subcellularLocation>
        <location evidence="1">Nucleus</location>
    </subcellularLocation>
</comment>
<dbReference type="AlphaFoldDB" id="A0AAD4CPY5"/>
<reference evidence="7" key="2">
    <citation type="submission" date="2020-02" db="EMBL/GenBank/DDBJ databases">
        <authorList>
            <person name="Gilchrist C.L.M."/>
            <person name="Chooi Y.-H."/>
        </authorList>
    </citation>
    <scope>NUCLEOTIDE SEQUENCE</scope>
    <source>
        <strain evidence="7">MST-FP2251</strain>
    </source>
</reference>
<dbReference type="GO" id="GO:0000981">
    <property type="term" value="F:DNA-binding transcription factor activity, RNA polymerase II-specific"/>
    <property type="evidence" value="ECO:0007669"/>
    <property type="project" value="InterPro"/>
</dbReference>
<dbReference type="EMBL" id="VCAU01000026">
    <property type="protein sequence ID" value="KAF9890521.1"/>
    <property type="molecule type" value="Genomic_DNA"/>
</dbReference>
<evidence type="ECO:0000313" key="7">
    <source>
        <dbReference type="EMBL" id="KAF9890521.1"/>
    </source>
</evidence>
<protein>
    <recommendedName>
        <fullName evidence="6">Xylanolytic transcriptional activator regulatory domain-containing protein</fullName>
    </recommendedName>
</protein>
<evidence type="ECO:0000313" key="8">
    <source>
        <dbReference type="Proteomes" id="UP001194746"/>
    </source>
</evidence>
<keyword evidence="2" id="KW-0479">Metal-binding</keyword>
<dbReference type="GO" id="GO:0006351">
    <property type="term" value="P:DNA-templated transcription"/>
    <property type="evidence" value="ECO:0007669"/>
    <property type="project" value="InterPro"/>
</dbReference>
<keyword evidence="3" id="KW-0805">Transcription regulation</keyword>
<evidence type="ECO:0000256" key="4">
    <source>
        <dbReference type="ARBA" id="ARBA00023163"/>
    </source>
</evidence>
<keyword evidence="5" id="KW-0539">Nucleus</keyword>
<evidence type="ECO:0000256" key="5">
    <source>
        <dbReference type="ARBA" id="ARBA00023242"/>
    </source>
</evidence>
<sequence>MDMDTRHWLSPIPDEVFFEACRIFFLHCHRKPYCLFNAELFHRRRVEHRVPPYLRLAIIASAVRYSRHSQWKEQKQRTIDSYAQCAWSLITSPDALDGTDDVSGIQALALLAIIDATAGRRRAAWVKIGMAVRISQDLYMMLEPDPSLSDEERDERRNLFWSLYLLDRFICCSFERPPAIKDADCLLSLPDRPVTLHQLLDVGLQKDSPRSHLFPLSVGLAALLGRAVDCMMRKEPGVEPWRRQSDYSVIHDRLELLKGLTGEDEMTVVDGKQSTHMVLSRTLYHLIHCILKHPFLLGVKMQAHRSSSVPPVWAGEARTSCLAHASSLTTLLVDAQAAGYMPVPSFYSYCILVAGTVHALHLYGPDSSVSQRSSEYLKISLEYLAQITEFWENAQLMVDILRFFTNRCVRYSNLLLRDEPCIEELTSTDVTVLRSVVDYWTMMDPRNPVADLNSINIDCFPSPPVTDNTFFETASPDPTATVSPHMKSPDGMAGPQDLFMDPKLLFQENTIASPASNDEEDFSNWHWESEINALTS</sequence>
<evidence type="ECO:0000256" key="2">
    <source>
        <dbReference type="ARBA" id="ARBA00022723"/>
    </source>
</evidence>
<dbReference type="SMART" id="SM00906">
    <property type="entry name" value="Fungal_trans"/>
    <property type="match status" value="1"/>
</dbReference>
<proteinExistence type="predicted"/>